<keyword evidence="3" id="KW-1003">Cell membrane</keyword>
<proteinExistence type="predicted"/>
<evidence type="ECO:0000256" key="7">
    <source>
        <dbReference type="ARBA" id="ARBA00023136"/>
    </source>
</evidence>
<feature type="transmembrane region" description="Helical" evidence="8">
    <location>
        <begin position="106"/>
        <end position="127"/>
    </location>
</feature>
<evidence type="ECO:0000256" key="2">
    <source>
        <dbReference type="ARBA" id="ARBA00022448"/>
    </source>
</evidence>
<keyword evidence="5 8" id="KW-0812">Transmembrane</keyword>
<comment type="caution">
    <text evidence="10">The sequence shown here is derived from an EMBL/GenBank/DDBJ whole genome shotgun (WGS) entry which is preliminary data.</text>
</comment>
<dbReference type="GO" id="GO:0022857">
    <property type="term" value="F:transmembrane transporter activity"/>
    <property type="evidence" value="ECO:0007669"/>
    <property type="project" value="TreeGrafter"/>
</dbReference>
<evidence type="ECO:0000256" key="1">
    <source>
        <dbReference type="ARBA" id="ARBA00004429"/>
    </source>
</evidence>
<evidence type="ECO:0000259" key="9">
    <source>
        <dbReference type="Pfam" id="PF04290"/>
    </source>
</evidence>
<evidence type="ECO:0000256" key="4">
    <source>
        <dbReference type="ARBA" id="ARBA00022519"/>
    </source>
</evidence>
<feature type="transmembrane region" description="Helical" evidence="8">
    <location>
        <begin position="147"/>
        <end position="167"/>
    </location>
</feature>
<keyword evidence="2" id="KW-0813">Transport</keyword>
<organism evidence="10">
    <name type="scientific">marine sediment metagenome</name>
    <dbReference type="NCBI Taxonomy" id="412755"/>
    <lineage>
        <taxon>unclassified sequences</taxon>
        <taxon>metagenomes</taxon>
        <taxon>ecological metagenomes</taxon>
    </lineage>
</organism>
<feature type="transmembrane region" description="Helical" evidence="8">
    <location>
        <begin position="67"/>
        <end position="85"/>
    </location>
</feature>
<dbReference type="EMBL" id="LAZR01000067">
    <property type="protein sequence ID" value="KKN96047.1"/>
    <property type="molecule type" value="Genomic_DNA"/>
</dbReference>
<feature type="transmembrane region" description="Helical" evidence="8">
    <location>
        <begin position="34"/>
        <end position="52"/>
    </location>
</feature>
<dbReference type="PANTHER" id="PTHR35011">
    <property type="entry name" value="2,3-DIKETO-L-GULONATE TRAP TRANSPORTER SMALL PERMEASE PROTEIN YIAM"/>
    <property type="match status" value="1"/>
</dbReference>
<evidence type="ECO:0000256" key="6">
    <source>
        <dbReference type="ARBA" id="ARBA00022989"/>
    </source>
</evidence>
<evidence type="ECO:0000256" key="8">
    <source>
        <dbReference type="SAM" id="Phobius"/>
    </source>
</evidence>
<reference evidence="10" key="1">
    <citation type="journal article" date="2015" name="Nature">
        <title>Complex archaea that bridge the gap between prokaryotes and eukaryotes.</title>
        <authorList>
            <person name="Spang A."/>
            <person name="Saw J.H."/>
            <person name="Jorgensen S.L."/>
            <person name="Zaremba-Niedzwiedzka K."/>
            <person name="Martijn J."/>
            <person name="Lind A.E."/>
            <person name="van Eijk R."/>
            <person name="Schleper C."/>
            <person name="Guy L."/>
            <person name="Ettema T.J."/>
        </authorList>
    </citation>
    <scope>NUCLEOTIDE SEQUENCE</scope>
</reference>
<keyword evidence="6 8" id="KW-1133">Transmembrane helix</keyword>
<keyword evidence="7 8" id="KW-0472">Membrane</keyword>
<comment type="subcellular location">
    <subcellularLocation>
        <location evidence="1">Cell inner membrane</location>
        <topology evidence="1">Multi-pass membrane protein</topology>
    </subcellularLocation>
</comment>
<evidence type="ECO:0000313" key="10">
    <source>
        <dbReference type="EMBL" id="KKN96047.1"/>
    </source>
</evidence>
<protein>
    <recommendedName>
        <fullName evidence="9">Tripartite ATP-independent periplasmic transporters DctQ component domain-containing protein</fullName>
    </recommendedName>
</protein>
<dbReference type="AlphaFoldDB" id="A0A0F9V8H8"/>
<dbReference type="GO" id="GO:0015740">
    <property type="term" value="P:C4-dicarboxylate transport"/>
    <property type="evidence" value="ECO:0007669"/>
    <property type="project" value="TreeGrafter"/>
</dbReference>
<dbReference type="InterPro" id="IPR055348">
    <property type="entry name" value="DctQ"/>
</dbReference>
<dbReference type="PANTHER" id="PTHR35011:SF2">
    <property type="entry name" value="2,3-DIKETO-L-GULONATE TRAP TRANSPORTER SMALL PERMEASE PROTEIN YIAM"/>
    <property type="match status" value="1"/>
</dbReference>
<name>A0A0F9V8H8_9ZZZZ</name>
<dbReference type="Pfam" id="PF04290">
    <property type="entry name" value="DctQ"/>
    <property type="match status" value="1"/>
</dbReference>
<evidence type="ECO:0000256" key="3">
    <source>
        <dbReference type="ARBA" id="ARBA00022475"/>
    </source>
</evidence>
<dbReference type="InterPro" id="IPR007387">
    <property type="entry name" value="TRAP_DctQ"/>
</dbReference>
<dbReference type="GO" id="GO:0005886">
    <property type="term" value="C:plasma membrane"/>
    <property type="evidence" value="ECO:0007669"/>
    <property type="project" value="UniProtKB-SubCell"/>
</dbReference>
<keyword evidence="4" id="KW-0997">Cell inner membrane</keyword>
<gene>
    <name evidence="10" type="ORF">LCGC14_0172830</name>
</gene>
<accession>A0A0F9V8H8</accession>
<feature type="domain" description="Tripartite ATP-independent periplasmic transporters DctQ component" evidence="9">
    <location>
        <begin position="44"/>
        <end position="172"/>
    </location>
</feature>
<sequence>MPEPADKSASKSFTTRLSYGLGILDKTTEHIEKLILGCSVLFLAGMLVAHIVGRQLFNQGIPGQVELTQISLITMTFIGLGYGVRRARHISMSAFYDQLKGKPRKTLLILIHVTTGALMFYLAWHAWGYVSAIQERGRTSAALQIPLWIPYLAAPVGFALAGIQYWLTVARNLISKDIYRSFSEREAYDEVPSEASPDNNAL</sequence>
<evidence type="ECO:0000256" key="5">
    <source>
        <dbReference type="ARBA" id="ARBA00022692"/>
    </source>
</evidence>